<dbReference type="OrthoDB" id="9800872at2"/>
<feature type="chain" id="PRO_5006855353" evidence="1">
    <location>
        <begin position="25"/>
        <end position="121"/>
    </location>
</feature>
<name>A0A0U5BMW8_9MICO</name>
<accession>A0A0U5BMW8</accession>
<feature type="domain" description="Rhodanese" evidence="2">
    <location>
        <begin position="30"/>
        <end position="109"/>
    </location>
</feature>
<gene>
    <name evidence="3" type="ORF">MalAC0309_1055</name>
</gene>
<evidence type="ECO:0000259" key="2">
    <source>
        <dbReference type="PROSITE" id="PS50206"/>
    </source>
</evidence>
<dbReference type="Pfam" id="PF00581">
    <property type="entry name" value="Rhodanese"/>
    <property type="match status" value="1"/>
</dbReference>
<dbReference type="PROSITE" id="PS51257">
    <property type="entry name" value="PROKAR_LIPOPROTEIN"/>
    <property type="match status" value="1"/>
</dbReference>
<feature type="signal peptide" evidence="1">
    <location>
        <begin position="1"/>
        <end position="24"/>
    </location>
</feature>
<dbReference type="InterPro" id="IPR036873">
    <property type="entry name" value="Rhodanese-like_dom_sf"/>
</dbReference>
<keyword evidence="1" id="KW-0732">Signal</keyword>
<evidence type="ECO:0000313" key="3">
    <source>
        <dbReference type="EMBL" id="BAU31916.1"/>
    </source>
</evidence>
<dbReference type="AlphaFoldDB" id="A0A0U5BMW8"/>
<dbReference type="CDD" id="cd00158">
    <property type="entry name" value="RHOD"/>
    <property type="match status" value="1"/>
</dbReference>
<dbReference type="PROSITE" id="PS50206">
    <property type="entry name" value="RHODANESE_3"/>
    <property type="match status" value="1"/>
</dbReference>
<sequence>MRRLLTVLAASIVLALGLAACVPAAEPIDVTADTVLIDVRTPAEFATGHLDGAINIDVQSADFEDRIAQLDPSGDFVVYCRSGNRSGQAITRMESLGFTNLVNGGSVASASASTGIAVVTP</sequence>
<dbReference type="Gene3D" id="3.40.250.10">
    <property type="entry name" value="Rhodanese-like domain"/>
    <property type="match status" value="1"/>
</dbReference>
<evidence type="ECO:0000256" key="1">
    <source>
        <dbReference type="SAM" id="SignalP"/>
    </source>
</evidence>
<dbReference type="InterPro" id="IPR001763">
    <property type="entry name" value="Rhodanese-like_dom"/>
</dbReference>
<dbReference type="EMBL" id="AP017315">
    <property type="protein sequence ID" value="BAU31916.1"/>
    <property type="molecule type" value="Genomic_DNA"/>
</dbReference>
<reference evidence="4" key="1">
    <citation type="submission" date="2015-12" db="EMBL/GenBank/DDBJ databases">
        <authorList>
            <person name="Shamseldin A."/>
            <person name="Moawad H."/>
            <person name="Abd El-Rahim W.M."/>
            <person name="Sadowsky M.J."/>
        </authorList>
    </citation>
    <scope>NUCLEOTIDE SEQUENCE [LARGE SCALE GENOMIC DNA]</scope>
    <source>
        <strain evidence="4">JAM AC0309</strain>
    </source>
</reference>
<dbReference type="PANTHER" id="PTHR45431">
    <property type="entry name" value="RHODANESE-LIKE DOMAIN-CONTAINING PROTEIN 15, CHLOROPLASTIC"/>
    <property type="match status" value="1"/>
</dbReference>
<protein>
    <submittedName>
        <fullName evidence="3">Phage shock protein</fullName>
    </submittedName>
</protein>
<evidence type="ECO:0000313" key="4">
    <source>
        <dbReference type="Proteomes" id="UP000218965"/>
    </source>
</evidence>
<dbReference type="SMART" id="SM00450">
    <property type="entry name" value="RHOD"/>
    <property type="match status" value="1"/>
</dbReference>
<dbReference type="KEGG" id="malk:MalAC0309_1055"/>
<dbReference type="InterPro" id="IPR052367">
    <property type="entry name" value="Thiosulfate_ST/Rhodanese-like"/>
</dbReference>
<organism evidence="3 4">
    <name type="scientific">Microcella alkaliphila</name>
    <dbReference type="NCBI Taxonomy" id="279828"/>
    <lineage>
        <taxon>Bacteria</taxon>
        <taxon>Bacillati</taxon>
        <taxon>Actinomycetota</taxon>
        <taxon>Actinomycetes</taxon>
        <taxon>Micrococcales</taxon>
        <taxon>Microbacteriaceae</taxon>
        <taxon>Microcella</taxon>
    </lineage>
</organism>
<reference evidence="3 4" key="2">
    <citation type="submission" date="2016-01" db="EMBL/GenBank/DDBJ databases">
        <title>Microcella alkaliphila JAM AC0309 whole genome shotgun sequence.</title>
        <authorList>
            <person name="Kurata A."/>
            <person name="Hirose Y."/>
            <person name="Kishimoto N."/>
            <person name="Kobayashi T."/>
        </authorList>
    </citation>
    <scope>NUCLEOTIDE SEQUENCE [LARGE SCALE GENOMIC DNA]</scope>
    <source>
        <strain evidence="3 4">JAM AC0309</strain>
    </source>
</reference>
<dbReference type="Proteomes" id="UP000218965">
    <property type="component" value="Chromosome"/>
</dbReference>
<dbReference type="RefSeq" id="WP_096421077.1">
    <property type="nucleotide sequence ID" value="NZ_AP017315.1"/>
</dbReference>
<dbReference type="PANTHER" id="PTHR45431:SF3">
    <property type="entry name" value="RHODANESE-LIKE DOMAIN-CONTAINING PROTEIN 15, CHLOROPLASTIC"/>
    <property type="match status" value="1"/>
</dbReference>
<dbReference type="SUPFAM" id="SSF52821">
    <property type="entry name" value="Rhodanese/Cell cycle control phosphatase"/>
    <property type="match status" value="1"/>
</dbReference>
<proteinExistence type="predicted"/>